<dbReference type="InterPro" id="IPR012332">
    <property type="entry name" value="Autotransporter_pectin_lyase_C"/>
</dbReference>
<evidence type="ECO:0000256" key="1">
    <source>
        <dbReference type="ARBA" id="ARBA00022729"/>
    </source>
</evidence>
<organism evidence="5 6">
    <name type="scientific">Luteolibacter arcticus</name>
    <dbReference type="NCBI Taxonomy" id="1581411"/>
    <lineage>
        <taxon>Bacteria</taxon>
        <taxon>Pseudomonadati</taxon>
        <taxon>Verrucomicrobiota</taxon>
        <taxon>Verrucomicrobiia</taxon>
        <taxon>Verrucomicrobiales</taxon>
        <taxon>Verrucomicrobiaceae</taxon>
        <taxon>Luteolibacter</taxon>
    </lineage>
</organism>
<keyword evidence="1" id="KW-0732">Signal</keyword>
<dbReference type="InterPro" id="IPR011050">
    <property type="entry name" value="Pectin_lyase_fold/virulence"/>
</dbReference>
<dbReference type="SUPFAM" id="SSF74650">
    <property type="entry name" value="Galactose mutarotase-like"/>
    <property type="match status" value="1"/>
</dbReference>
<dbReference type="InterPro" id="IPR011071">
    <property type="entry name" value="Lyase_8-like_C"/>
</dbReference>
<dbReference type="RefSeq" id="WP_264485303.1">
    <property type="nucleotide sequence ID" value="NZ_JAPDDT010000001.1"/>
</dbReference>
<name>A0ABT3GC41_9BACT</name>
<dbReference type="EMBL" id="JAPDDT010000001">
    <property type="protein sequence ID" value="MCW1921194.1"/>
    <property type="molecule type" value="Genomic_DNA"/>
</dbReference>
<dbReference type="InterPro" id="IPR011013">
    <property type="entry name" value="Gal_mutarotase_sf_dom"/>
</dbReference>
<evidence type="ECO:0000259" key="4">
    <source>
        <dbReference type="Pfam" id="PF02884"/>
    </source>
</evidence>
<reference evidence="5 6" key="1">
    <citation type="submission" date="2022-10" db="EMBL/GenBank/DDBJ databases">
        <title>Luteolibacter arcticus strain CCTCC AB 2014275, whole genome shotgun sequencing project.</title>
        <authorList>
            <person name="Zhao G."/>
            <person name="Shen L."/>
        </authorList>
    </citation>
    <scope>NUCLEOTIDE SEQUENCE [LARGE SCALE GENOMIC DNA]</scope>
    <source>
        <strain evidence="5 6">CCTCC AB 2014275</strain>
    </source>
</reference>
<comment type="caution">
    <text evidence="5">The sequence shown here is derived from an EMBL/GenBank/DDBJ whole genome shotgun (WGS) entry which is preliminary data.</text>
</comment>
<gene>
    <name evidence="5" type="ORF">OKA05_01435</name>
</gene>
<dbReference type="InterPro" id="IPR003159">
    <property type="entry name" value="Lyase_8_central_dom"/>
</dbReference>
<keyword evidence="6" id="KW-1185">Reference proteome</keyword>
<evidence type="ECO:0000259" key="3">
    <source>
        <dbReference type="Pfam" id="PF02278"/>
    </source>
</evidence>
<evidence type="ECO:0000313" key="6">
    <source>
        <dbReference type="Proteomes" id="UP001320876"/>
    </source>
</evidence>
<keyword evidence="2" id="KW-0456">Lyase</keyword>
<dbReference type="Gene3D" id="2.70.98.10">
    <property type="match status" value="1"/>
</dbReference>
<protein>
    <submittedName>
        <fullName evidence="5">Autotransporter-associated beta strand repeat-containing protein</fullName>
    </submittedName>
</protein>
<dbReference type="Gene3D" id="2.160.20.20">
    <property type="match status" value="1"/>
</dbReference>
<dbReference type="NCBIfam" id="TIGR02601">
    <property type="entry name" value="autotrns_rpt"/>
    <property type="match status" value="4"/>
</dbReference>
<accession>A0ABT3GC41</accession>
<dbReference type="SUPFAM" id="SSF51126">
    <property type="entry name" value="Pectin lyase-like"/>
    <property type="match status" value="2"/>
</dbReference>
<dbReference type="Proteomes" id="UP001320876">
    <property type="component" value="Unassembled WGS sequence"/>
</dbReference>
<dbReference type="Gene3D" id="2.60.220.10">
    <property type="entry name" value="Polysaccharide lyase family 8-like, C-terminal"/>
    <property type="match status" value="1"/>
</dbReference>
<dbReference type="Pfam" id="PF02884">
    <property type="entry name" value="Lyase_8_C"/>
    <property type="match status" value="1"/>
</dbReference>
<dbReference type="InterPro" id="IPR038970">
    <property type="entry name" value="Lyase_8"/>
</dbReference>
<feature type="domain" description="Polysaccharide lyase family 8 C-terminal" evidence="4">
    <location>
        <begin position="244"/>
        <end position="311"/>
    </location>
</feature>
<proteinExistence type="predicted"/>
<dbReference type="Pfam" id="PF12951">
    <property type="entry name" value="PATR"/>
    <property type="match status" value="4"/>
</dbReference>
<evidence type="ECO:0000256" key="2">
    <source>
        <dbReference type="ARBA" id="ARBA00023239"/>
    </source>
</evidence>
<dbReference type="SUPFAM" id="SSF49863">
    <property type="entry name" value="Hyaluronate lyase-like, C-terminal domain"/>
    <property type="match status" value="1"/>
</dbReference>
<dbReference type="InterPro" id="IPR013425">
    <property type="entry name" value="Autotrns_rpt"/>
</dbReference>
<dbReference type="Pfam" id="PF02278">
    <property type="entry name" value="Lyase_8"/>
    <property type="match status" value="1"/>
</dbReference>
<dbReference type="InterPro" id="IPR014718">
    <property type="entry name" value="GH-type_carb-bd"/>
</dbReference>
<sequence>MKISSTRTLQPESGNGEGLKNYHLGDGVNLILRTGNEYDDIMPVWNWRKLPGTTVEQGTYSLKPTADWGVAGTSTFAGGISDGTYAATAFRYNRRNVAAKKAWFFFDSGFVALGADIDAPAATAEVETTLNQSLLTGSVTYSTGGAQQTLATGTSTLAGLQWAHHDGTGYFFNEVPTSATVQAASQSGTWQSINTGYDATTVSKNVFSLSIRHGTAFSNKSYAYTVVPGLSAEDMAAYQSPLVVLRNDATVQAVDHAAAGTTQAAFYAAGSVAWDGRSLAASTPCMAQWQRAADTIRFLASTPEAKATSVQLAATAPQSSWFDAFGAQTSVSVGLPGGDLAGSTAGVQISTDGAPEPRIRFEESGEATSLACTIQSPIVLPANTELSSDAATLSFTGALSGSASLAKAGSSALQLSGNNSYTGGTVIRAGNVAVANDQSAATGGWEIGPDATAPVSVDFIAGSMITTAEGKRVLIGNDISAGTAIQALNGAGTVVNHGTLHVGRPGTLTLKSGGSWSQHGSAKVAAQGGYPASLTVETGATFNYDGSSSFDLEPGTSGGPASVNVSGGTFTTSSAFSNPLTGASGTATLTLQSGGTLKLAADVPDLLTGSAMLFRLGSGGGKVNTDGHDGTIHDVISDVATQSGSLTKTGAGTLTLTAANTYSGGTTVASGGGTLLITRPDALGSGPVAIPKGGFASGTLALACDCTVTNTFSGFSSTTFAGEATIPTIHQVSGDTTLTSDLTISGMGGNGLYVRCDGEQLTLSGIINQTVGTSRQLGLGGSGNGIVSGAILTGTGGMGVVKDGAGTWTLTGSNTYNARTTINSGTLRIDGTATPGTAEILINATGNLDFHQPGTLNVANDLAGVGTLTQSGDGRTALSGPSTRTGDTRILSGTLSLTAPSLPDAAGLEIAAPGTIELDHQATDTVGTLKIAGIPQPAGIWGAPGSGATYETARISGSGRLLVVSDPFKDWLDAHPTLADHSEDGDPDGDGWANLFEFAFGLDPLAPDPRPLSHMESGNLVMEFTRPALALGVTVIPEWSDDLTSWQATGIATDDSAAPVLRIRVPAGESSRFLRLHVTRP</sequence>
<feature type="domain" description="Polysaccharide lyase family 8 central" evidence="3">
    <location>
        <begin position="1"/>
        <end position="231"/>
    </location>
</feature>
<evidence type="ECO:0000313" key="5">
    <source>
        <dbReference type="EMBL" id="MCW1921194.1"/>
    </source>
</evidence>
<dbReference type="PANTHER" id="PTHR38481:SF1">
    <property type="entry name" value="HYALURONATE LYASE"/>
    <property type="match status" value="1"/>
</dbReference>
<dbReference type="InterPro" id="IPR004103">
    <property type="entry name" value="Lyase_8_C"/>
</dbReference>
<dbReference type="PANTHER" id="PTHR38481">
    <property type="entry name" value="HYALURONATE LYASE"/>
    <property type="match status" value="1"/>
</dbReference>